<evidence type="ECO:0000313" key="1">
    <source>
        <dbReference type="EMBL" id="KAH7837145.1"/>
    </source>
</evidence>
<comment type="caution">
    <text evidence="1">The sequence shown here is derived from an EMBL/GenBank/DDBJ whole genome shotgun (WGS) entry which is preliminary data.</text>
</comment>
<protein>
    <submittedName>
        <fullName evidence="1">Uncharacterized protein</fullName>
    </submittedName>
</protein>
<organism evidence="1 2">
    <name type="scientific">Vaccinium darrowii</name>
    <dbReference type="NCBI Taxonomy" id="229202"/>
    <lineage>
        <taxon>Eukaryota</taxon>
        <taxon>Viridiplantae</taxon>
        <taxon>Streptophyta</taxon>
        <taxon>Embryophyta</taxon>
        <taxon>Tracheophyta</taxon>
        <taxon>Spermatophyta</taxon>
        <taxon>Magnoliopsida</taxon>
        <taxon>eudicotyledons</taxon>
        <taxon>Gunneridae</taxon>
        <taxon>Pentapetalae</taxon>
        <taxon>asterids</taxon>
        <taxon>Ericales</taxon>
        <taxon>Ericaceae</taxon>
        <taxon>Vaccinioideae</taxon>
        <taxon>Vaccinieae</taxon>
        <taxon>Vaccinium</taxon>
    </lineage>
</organism>
<sequence length="165" mass="18698">MAFLQQSTPSFSLYLFLFLFLSNIHLLSLSLSTTNPTTADIHDLLPEYGFPKGLIPDAVESYTISSDGSFVVNLDRSCYVHFDDELVYYDKLVKGKMSYGSVTDVSGIQAKKLFFLSPFLIVRTRRGCESLLLNQSKVQTKLIIHSPCCAFNFIHLWEVQAHKFV</sequence>
<reference evidence="1 2" key="1">
    <citation type="journal article" date="2021" name="Hortic Res">
        <title>High-quality reference genome and annotation aids understanding of berry development for evergreen blueberry (Vaccinium darrowii).</title>
        <authorList>
            <person name="Yu J."/>
            <person name="Hulse-Kemp A.M."/>
            <person name="Babiker E."/>
            <person name="Staton M."/>
        </authorList>
    </citation>
    <scope>NUCLEOTIDE SEQUENCE [LARGE SCALE GENOMIC DNA]</scope>
    <source>
        <strain evidence="2">cv. NJ 8807/NJ 8810</strain>
        <tissue evidence="1">Young leaf</tissue>
    </source>
</reference>
<dbReference type="Proteomes" id="UP000828048">
    <property type="component" value="Chromosome 6"/>
</dbReference>
<proteinExistence type="predicted"/>
<evidence type="ECO:0000313" key="2">
    <source>
        <dbReference type="Proteomes" id="UP000828048"/>
    </source>
</evidence>
<gene>
    <name evidence="1" type="ORF">Vadar_010153</name>
</gene>
<name>A0ACB7X900_9ERIC</name>
<accession>A0ACB7X900</accession>
<dbReference type="EMBL" id="CM037156">
    <property type="protein sequence ID" value="KAH7837145.1"/>
    <property type="molecule type" value="Genomic_DNA"/>
</dbReference>
<keyword evidence="2" id="KW-1185">Reference proteome</keyword>